<comment type="pathway">
    <text evidence="3 12">Purine metabolism; IMP biosynthesis via de novo pathway; N(1)-(5-phospho-D-ribosyl)glycinamide from 5-phospho-alpha-D-ribose 1-diphosphate: step 2/2.</text>
</comment>
<dbReference type="STRING" id="1437603.GCA_000771525_00559"/>
<dbReference type="PROSITE" id="PS50975">
    <property type="entry name" value="ATP_GRASP"/>
    <property type="match status" value="1"/>
</dbReference>
<evidence type="ECO:0000313" key="16">
    <source>
        <dbReference type="EMBL" id="KFI74649.1"/>
    </source>
</evidence>
<dbReference type="SUPFAM" id="SSF51246">
    <property type="entry name" value="Rudiment single hybrid motif"/>
    <property type="match status" value="1"/>
</dbReference>
<dbReference type="PROSITE" id="PS00184">
    <property type="entry name" value="GARS"/>
    <property type="match status" value="1"/>
</dbReference>
<dbReference type="GO" id="GO:0046872">
    <property type="term" value="F:metal ion binding"/>
    <property type="evidence" value="ECO:0007669"/>
    <property type="project" value="InterPro"/>
</dbReference>
<dbReference type="EMBL" id="JGZE01000022">
    <property type="protein sequence ID" value="KFI74649.1"/>
    <property type="molecule type" value="Genomic_DNA"/>
</dbReference>
<evidence type="ECO:0000256" key="9">
    <source>
        <dbReference type="ARBA" id="ARBA00038345"/>
    </source>
</evidence>
<protein>
    <recommendedName>
        <fullName evidence="4 12">Phosphoribosylamine--glycine ligase</fullName>
        <ecNumber evidence="4 12">6.3.4.13</ecNumber>
    </recommendedName>
    <alternativeName>
        <fullName evidence="12">GARS</fullName>
    </alternativeName>
    <alternativeName>
        <fullName evidence="10 12">Glycinamide ribonucleotide synthetase</fullName>
    </alternativeName>
    <alternativeName>
        <fullName evidence="11 12">Phosphoribosylglycinamide synthetase</fullName>
    </alternativeName>
</protein>
<evidence type="ECO:0000256" key="10">
    <source>
        <dbReference type="ARBA" id="ARBA00042242"/>
    </source>
</evidence>
<gene>
    <name evidence="12" type="primary">purD</name>
    <name evidence="16" type="ORF">BMON_1750</name>
</gene>
<evidence type="ECO:0000256" key="13">
    <source>
        <dbReference type="PROSITE-ProRule" id="PRU00409"/>
    </source>
</evidence>
<keyword evidence="8 13" id="KW-0067">ATP-binding</keyword>
<dbReference type="NCBIfam" id="TIGR00877">
    <property type="entry name" value="purD"/>
    <property type="match status" value="1"/>
</dbReference>
<dbReference type="Gene3D" id="3.30.470.20">
    <property type="entry name" value="ATP-grasp fold, B domain"/>
    <property type="match status" value="1"/>
</dbReference>
<evidence type="ECO:0000256" key="2">
    <source>
        <dbReference type="ARBA" id="ARBA00001946"/>
    </source>
</evidence>
<dbReference type="Proteomes" id="UP000029082">
    <property type="component" value="Unassembled WGS sequence"/>
</dbReference>
<evidence type="ECO:0000256" key="12">
    <source>
        <dbReference type="HAMAP-Rule" id="MF_00138"/>
    </source>
</evidence>
<dbReference type="UniPathway" id="UPA00074">
    <property type="reaction ID" value="UER00125"/>
</dbReference>
<name>A0A087BUE9_9BIFI</name>
<dbReference type="InterPro" id="IPR020560">
    <property type="entry name" value="PRibGlycinamide_synth_C-dom"/>
</dbReference>
<evidence type="ECO:0000256" key="3">
    <source>
        <dbReference type="ARBA" id="ARBA00005174"/>
    </source>
</evidence>
<dbReference type="GO" id="GO:0005524">
    <property type="term" value="F:ATP binding"/>
    <property type="evidence" value="ECO:0007669"/>
    <property type="project" value="UniProtKB-UniRule"/>
</dbReference>
<dbReference type="SUPFAM" id="SSF52440">
    <property type="entry name" value="PreATP-grasp domain"/>
    <property type="match status" value="1"/>
</dbReference>
<dbReference type="Gene3D" id="3.40.50.20">
    <property type="match status" value="1"/>
</dbReference>
<dbReference type="eggNOG" id="COG0151">
    <property type="taxonomic scope" value="Bacteria"/>
</dbReference>
<proteinExistence type="inferred from homology"/>
<feature type="region of interest" description="Disordered" evidence="14">
    <location>
        <begin position="370"/>
        <end position="411"/>
    </location>
</feature>
<feature type="domain" description="ATP-grasp" evidence="15">
    <location>
        <begin position="110"/>
        <end position="316"/>
    </location>
</feature>
<comment type="similarity">
    <text evidence="9 12">Belongs to the GARS family.</text>
</comment>
<dbReference type="Pfam" id="PF02844">
    <property type="entry name" value="GARS_N"/>
    <property type="match status" value="1"/>
</dbReference>
<dbReference type="InterPro" id="IPR011761">
    <property type="entry name" value="ATP-grasp"/>
</dbReference>
<dbReference type="Gene3D" id="3.30.1490.20">
    <property type="entry name" value="ATP-grasp fold, A domain"/>
    <property type="match status" value="1"/>
</dbReference>
<comment type="cofactor">
    <cofactor evidence="1">
        <name>Mn(2+)</name>
        <dbReference type="ChEBI" id="CHEBI:29035"/>
    </cofactor>
</comment>
<dbReference type="Pfam" id="PF01071">
    <property type="entry name" value="GARS_A"/>
    <property type="match status" value="1"/>
</dbReference>
<dbReference type="PANTHER" id="PTHR43472:SF1">
    <property type="entry name" value="PHOSPHORIBOSYLAMINE--GLYCINE LIGASE, CHLOROPLASTIC"/>
    <property type="match status" value="1"/>
</dbReference>
<evidence type="ECO:0000256" key="11">
    <source>
        <dbReference type="ARBA" id="ARBA00042864"/>
    </source>
</evidence>
<dbReference type="GO" id="GO:0004637">
    <property type="term" value="F:phosphoribosylamine-glycine ligase activity"/>
    <property type="evidence" value="ECO:0007669"/>
    <property type="project" value="UniProtKB-UniRule"/>
</dbReference>
<dbReference type="SUPFAM" id="SSF56059">
    <property type="entry name" value="Glutathione synthetase ATP-binding domain-like"/>
    <property type="match status" value="1"/>
</dbReference>
<dbReference type="InterPro" id="IPR011054">
    <property type="entry name" value="Rudment_hybrid_motif"/>
</dbReference>
<dbReference type="InterPro" id="IPR020562">
    <property type="entry name" value="PRibGlycinamide_synth_N"/>
</dbReference>
<evidence type="ECO:0000256" key="7">
    <source>
        <dbReference type="ARBA" id="ARBA00022755"/>
    </source>
</evidence>
<evidence type="ECO:0000256" key="5">
    <source>
        <dbReference type="ARBA" id="ARBA00022598"/>
    </source>
</evidence>
<dbReference type="InterPro" id="IPR037123">
    <property type="entry name" value="PRibGlycinamide_synth_C_sf"/>
</dbReference>
<reference evidence="16 17" key="1">
    <citation type="submission" date="2014-03" db="EMBL/GenBank/DDBJ databases">
        <title>Genomics of Bifidobacteria.</title>
        <authorList>
            <person name="Ventura M."/>
            <person name="Milani C."/>
            <person name="Lugli G.A."/>
        </authorList>
    </citation>
    <scope>NUCLEOTIDE SEQUENCE [LARGE SCALE GENOMIC DNA]</scope>
    <source>
        <strain evidence="16 17">DSM 21395</strain>
    </source>
</reference>
<evidence type="ECO:0000256" key="14">
    <source>
        <dbReference type="SAM" id="MobiDB-lite"/>
    </source>
</evidence>
<comment type="cofactor">
    <cofactor evidence="2">
        <name>Mg(2+)</name>
        <dbReference type="ChEBI" id="CHEBI:18420"/>
    </cofactor>
</comment>
<dbReference type="EC" id="6.3.4.13" evidence="4 12"/>
<dbReference type="InterPro" id="IPR020559">
    <property type="entry name" value="PRibGlycinamide_synth_CS"/>
</dbReference>
<evidence type="ECO:0000256" key="8">
    <source>
        <dbReference type="ARBA" id="ARBA00022840"/>
    </source>
</evidence>
<organism evidence="16 17">
    <name type="scientific">Bifidobacterium mongoliense DSM 21395</name>
    <dbReference type="NCBI Taxonomy" id="1437603"/>
    <lineage>
        <taxon>Bacteria</taxon>
        <taxon>Bacillati</taxon>
        <taxon>Actinomycetota</taxon>
        <taxon>Actinomycetes</taxon>
        <taxon>Bifidobacteriales</taxon>
        <taxon>Bifidobacteriaceae</taxon>
        <taxon>Bifidobacterium</taxon>
    </lineage>
</organism>
<dbReference type="Pfam" id="PF02843">
    <property type="entry name" value="GARS_C"/>
    <property type="match status" value="1"/>
</dbReference>
<evidence type="ECO:0000256" key="1">
    <source>
        <dbReference type="ARBA" id="ARBA00001936"/>
    </source>
</evidence>
<keyword evidence="17" id="KW-1185">Reference proteome</keyword>
<dbReference type="Gene3D" id="3.90.600.10">
    <property type="entry name" value="Phosphoribosylglycinamide synthetase, C-terminal domain"/>
    <property type="match status" value="1"/>
</dbReference>
<evidence type="ECO:0000313" key="17">
    <source>
        <dbReference type="Proteomes" id="UP000029082"/>
    </source>
</evidence>
<dbReference type="InterPro" id="IPR000115">
    <property type="entry name" value="PRibGlycinamide_synth"/>
</dbReference>
<dbReference type="AlphaFoldDB" id="A0A087BUE9"/>
<dbReference type="RefSeq" id="WP_051918017.1">
    <property type="nucleotide sequence ID" value="NZ_JDUO01000019.1"/>
</dbReference>
<sequence>MGIKVLIIGSGAREHAVAASLLRGPSVEEVTVAPGNLGMTRDGIRITRLSTANHSALIDFVKDNDYDWVFVGPEVPLIEGIVDDFRNAGIKAFGPSKAAAQIEGSKDFAKQLMLRHGIPTSAYATFDDLEPARQYVLDHGAPIVIKADGLAAGKGVTVAMDVDTALDALNDIFVDHRFGRAGAKVVIEDFLQGEEFSLMCFAHGTDFWPMPIAQDHKRAYDGDKGPNTGGMGAYSPVPQIGDDVVATAIDTIIRPVLQAMDEEGMPFTGVLYAGLIATEDGPKVIEFNARFGDPETEVVLPRLTSDLGKGFDDILNDRTPTFTWDADSATLGVILASDGYPTTPVAGAAIPAIATDDHTHVYYAGVKQRPVEQRSSTEGPAVDGFTVKVTPNQDPYRADQQEQAQVRPSRDDLVSASGRVMLVATTAPTIAEAYRRVYELLDGLDTTGMFYRHDIGAKALKAVDGLNGQDADTDTSH</sequence>
<dbReference type="SMART" id="SM01210">
    <property type="entry name" value="GARS_C"/>
    <property type="match status" value="1"/>
</dbReference>
<dbReference type="GeneID" id="93095072"/>
<dbReference type="HAMAP" id="MF_00138">
    <property type="entry name" value="GARS"/>
    <property type="match status" value="1"/>
</dbReference>
<dbReference type="PANTHER" id="PTHR43472">
    <property type="entry name" value="PHOSPHORIBOSYLAMINE--GLYCINE LIGASE"/>
    <property type="match status" value="1"/>
</dbReference>
<evidence type="ECO:0000259" key="15">
    <source>
        <dbReference type="PROSITE" id="PS50975"/>
    </source>
</evidence>
<dbReference type="GO" id="GO:0009113">
    <property type="term" value="P:purine nucleobase biosynthetic process"/>
    <property type="evidence" value="ECO:0007669"/>
    <property type="project" value="InterPro"/>
</dbReference>
<dbReference type="GO" id="GO:0006189">
    <property type="term" value="P:'de novo' IMP biosynthetic process"/>
    <property type="evidence" value="ECO:0007669"/>
    <property type="project" value="UniProtKB-UniRule"/>
</dbReference>
<comment type="caution">
    <text evidence="16">The sequence shown here is derived from an EMBL/GenBank/DDBJ whole genome shotgun (WGS) entry which is preliminary data.</text>
</comment>
<keyword evidence="7 12" id="KW-0658">Purine biosynthesis</keyword>
<keyword evidence="5 12" id="KW-0436">Ligase</keyword>
<evidence type="ECO:0000256" key="4">
    <source>
        <dbReference type="ARBA" id="ARBA00013255"/>
    </source>
</evidence>
<evidence type="ECO:0000256" key="6">
    <source>
        <dbReference type="ARBA" id="ARBA00022741"/>
    </source>
</evidence>
<keyword evidence="6 13" id="KW-0547">Nucleotide-binding</keyword>
<comment type="catalytic activity">
    <reaction evidence="12">
        <text>5-phospho-beta-D-ribosylamine + glycine + ATP = N(1)-(5-phospho-beta-D-ribosyl)glycinamide + ADP + phosphate + H(+)</text>
        <dbReference type="Rhea" id="RHEA:17453"/>
        <dbReference type="ChEBI" id="CHEBI:15378"/>
        <dbReference type="ChEBI" id="CHEBI:30616"/>
        <dbReference type="ChEBI" id="CHEBI:43474"/>
        <dbReference type="ChEBI" id="CHEBI:57305"/>
        <dbReference type="ChEBI" id="CHEBI:58681"/>
        <dbReference type="ChEBI" id="CHEBI:143788"/>
        <dbReference type="ChEBI" id="CHEBI:456216"/>
        <dbReference type="EC" id="6.3.4.13"/>
    </reaction>
</comment>
<accession>A0A087BUE9</accession>
<dbReference type="SMART" id="SM01209">
    <property type="entry name" value="GARS_A"/>
    <property type="match status" value="1"/>
</dbReference>
<dbReference type="OrthoDB" id="9807240at2"/>
<dbReference type="FunFam" id="3.30.1490.20:FF:000006">
    <property type="entry name" value="phosphoribosylamine--glycine ligase, chloroplastic-like"/>
    <property type="match status" value="1"/>
</dbReference>
<dbReference type="InterPro" id="IPR020561">
    <property type="entry name" value="PRibGlycinamid_synth_ATP-grasp"/>
</dbReference>
<dbReference type="InterPro" id="IPR013815">
    <property type="entry name" value="ATP_grasp_subdomain_1"/>
</dbReference>
<dbReference type="InterPro" id="IPR016185">
    <property type="entry name" value="PreATP-grasp_dom_sf"/>
</dbReference>